<feature type="transmembrane region" description="Helical" evidence="9">
    <location>
        <begin position="79"/>
        <end position="97"/>
    </location>
</feature>
<feature type="transmembrane region" description="Helical" evidence="9">
    <location>
        <begin position="323"/>
        <end position="350"/>
    </location>
</feature>
<keyword evidence="7 9" id="KW-1133">Transmembrane helix</keyword>
<feature type="transmembrane region" description="Helical" evidence="9">
    <location>
        <begin position="179"/>
        <end position="198"/>
    </location>
</feature>
<organism evidence="11 12">
    <name type="scientific">Caldimicrobium thiodismutans</name>
    <dbReference type="NCBI Taxonomy" id="1653476"/>
    <lineage>
        <taxon>Bacteria</taxon>
        <taxon>Pseudomonadati</taxon>
        <taxon>Thermodesulfobacteriota</taxon>
        <taxon>Thermodesulfobacteria</taxon>
        <taxon>Thermodesulfobacteriales</taxon>
        <taxon>Thermodesulfobacteriaceae</taxon>
        <taxon>Caldimicrobium</taxon>
    </lineage>
</organism>
<dbReference type="InterPro" id="IPR020846">
    <property type="entry name" value="MFS_dom"/>
</dbReference>
<dbReference type="GO" id="GO:0015293">
    <property type="term" value="F:symporter activity"/>
    <property type="evidence" value="ECO:0007669"/>
    <property type="project" value="UniProtKB-KW"/>
</dbReference>
<keyword evidence="6" id="KW-0769">Symport</keyword>
<dbReference type="InterPro" id="IPR011701">
    <property type="entry name" value="MFS"/>
</dbReference>
<comment type="caution">
    <text evidence="11">The sequence shown here is derived from an EMBL/GenBank/DDBJ whole genome shotgun (WGS) entry which is preliminary data.</text>
</comment>
<dbReference type="InterPro" id="IPR051084">
    <property type="entry name" value="H+-coupled_symporters"/>
</dbReference>
<dbReference type="AlphaFoldDB" id="A0A2N7PKN7"/>
<feature type="transmembrane region" description="Helical" evidence="9">
    <location>
        <begin position="298"/>
        <end position="317"/>
    </location>
</feature>
<feature type="transmembrane region" description="Helical" evidence="9">
    <location>
        <begin position="389"/>
        <end position="411"/>
    </location>
</feature>
<dbReference type="PROSITE" id="PS00217">
    <property type="entry name" value="SUGAR_TRANSPORT_2"/>
    <property type="match status" value="1"/>
</dbReference>
<dbReference type="Pfam" id="PF07690">
    <property type="entry name" value="MFS_1"/>
    <property type="match status" value="1"/>
</dbReference>
<dbReference type="PANTHER" id="PTHR43528:SF1">
    <property type="entry name" value="ALPHA-KETOGLUTARATE PERMEASE"/>
    <property type="match status" value="1"/>
</dbReference>
<feature type="transmembrane region" description="Helical" evidence="9">
    <location>
        <begin position="143"/>
        <end position="167"/>
    </location>
</feature>
<evidence type="ECO:0000256" key="3">
    <source>
        <dbReference type="ARBA" id="ARBA00022448"/>
    </source>
</evidence>
<evidence type="ECO:0000256" key="1">
    <source>
        <dbReference type="ARBA" id="ARBA00004651"/>
    </source>
</evidence>
<dbReference type="Gene3D" id="1.20.1250.20">
    <property type="entry name" value="MFS general substrate transporter like domains"/>
    <property type="match status" value="2"/>
</dbReference>
<feature type="transmembrane region" description="Helical" evidence="9">
    <location>
        <begin position="103"/>
        <end position="122"/>
    </location>
</feature>
<keyword evidence="3" id="KW-0813">Transport</keyword>
<keyword evidence="4" id="KW-1003">Cell membrane</keyword>
<protein>
    <submittedName>
        <fullName evidence="11">MFS transporter</fullName>
    </submittedName>
</protein>
<evidence type="ECO:0000256" key="7">
    <source>
        <dbReference type="ARBA" id="ARBA00022989"/>
    </source>
</evidence>
<dbReference type="Pfam" id="PF00083">
    <property type="entry name" value="Sugar_tr"/>
    <property type="match status" value="1"/>
</dbReference>
<feature type="transmembrane region" description="Helical" evidence="9">
    <location>
        <begin position="7"/>
        <end position="28"/>
    </location>
</feature>
<dbReference type="PROSITE" id="PS50850">
    <property type="entry name" value="MFS"/>
    <property type="match status" value="1"/>
</dbReference>
<dbReference type="SUPFAM" id="SSF103473">
    <property type="entry name" value="MFS general substrate transporter"/>
    <property type="match status" value="1"/>
</dbReference>
<evidence type="ECO:0000256" key="8">
    <source>
        <dbReference type="ARBA" id="ARBA00023136"/>
    </source>
</evidence>
<dbReference type="PANTHER" id="PTHR43528">
    <property type="entry name" value="ALPHA-KETOGLUTARATE PERMEASE"/>
    <property type="match status" value="1"/>
</dbReference>
<feature type="transmembrane region" description="Helical" evidence="9">
    <location>
        <begin position="43"/>
        <end position="67"/>
    </location>
</feature>
<reference evidence="11 12" key="1">
    <citation type="submission" date="2018-01" db="EMBL/GenBank/DDBJ databases">
        <title>Metagenomic assembled genomes from two thermal pools in the Uzon Caldera, Kamchatka, Russia.</title>
        <authorList>
            <person name="Wilkins L."/>
            <person name="Ettinger C."/>
        </authorList>
    </citation>
    <scope>NUCLEOTIDE SEQUENCE [LARGE SCALE GENOMIC DNA]</scope>
    <source>
        <strain evidence="11">ZAV-15</strain>
    </source>
</reference>
<evidence type="ECO:0000256" key="2">
    <source>
        <dbReference type="ARBA" id="ARBA00008240"/>
    </source>
</evidence>
<sequence>MSSKRVLFLAGIVGNILEWYDFVIYGYFASLFAKLFFPISDPAVSLILSFSAFAIGFFARPLGALFIGYIGDKKGRKPALLVSISLMAISSLLIIFLPTYSTLGIIAPLSLTLLRIIQGFSAGGEYTTSVAFLLEHSPKDRRALWSSVNLFGAIFGILLGSLVATFLHNFLSEEALQSYGWRIAYLPTILLAYIGFLIRKHTYETPDFLKEKLSPMKGFPLFSALKIYPKAFFMSLILSMVQGVAFYLLFVYFATYFARYFSISQAKALLSNTLAMFLLNLLILPCAYLSDLFGRKPFFILSLFLYTVLAFPLNYYLIPKGYFYMVISHLILALASSLFMSILPVTLAELFPVKIRNTSFSVLYNLALALFGGTAPMIATFFIEKKGILSFPGLYLSIVSILALLMVILFLPETHPLKGKGLAQRS</sequence>
<name>A0A2N7PKN7_9BACT</name>
<evidence type="ECO:0000313" key="12">
    <source>
        <dbReference type="Proteomes" id="UP000235731"/>
    </source>
</evidence>
<evidence type="ECO:0000259" key="10">
    <source>
        <dbReference type="PROSITE" id="PS50850"/>
    </source>
</evidence>
<dbReference type="InterPro" id="IPR036259">
    <property type="entry name" value="MFS_trans_sf"/>
</dbReference>
<evidence type="ECO:0000313" key="11">
    <source>
        <dbReference type="EMBL" id="PMP63769.1"/>
    </source>
</evidence>
<evidence type="ECO:0000256" key="5">
    <source>
        <dbReference type="ARBA" id="ARBA00022692"/>
    </source>
</evidence>
<dbReference type="GO" id="GO:0005886">
    <property type="term" value="C:plasma membrane"/>
    <property type="evidence" value="ECO:0007669"/>
    <property type="project" value="UniProtKB-SubCell"/>
</dbReference>
<proteinExistence type="inferred from homology"/>
<gene>
    <name evidence="11" type="ORF">C0197_02005</name>
</gene>
<dbReference type="Proteomes" id="UP000235731">
    <property type="component" value="Unassembled WGS sequence"/>
</dbReference>
<evidence type="ECO:0000256" key="6">
    <source>
        <dbReference type="ARBA" id="ARBA00022847"/>
    </source>
</evidence>
<keyword evidence="5 9" id="KW-0812">Transmembrane</keyword>
<comment type="subcellular location">
    <subcellularLocation>
        <location evidence="1">Cell membrane</location>
        <topology evidence="1">Multi-pass membrane protein</topology>
    </subcellularLocation>
</comment>
<comment type="similarity">
    <text evidence="2">Belongs to the major facilitator superfamily. Metabolite:H+ Symporter (MHS) family (TC 2.A.1.6) family.</text>
</comment>
<dbReference type="InterPro" id="IPR005829">
    <property type="entry name" value="Sugar_transporter_CS"/>
</dbReference>
<dbReference type="EMBL" id="PNIE01000028">
    <property type="protein sequence ID" value="PMP63769.1"/>
    <property type="molecule type" value="Genomic_DNA"/>
</dbReference>
<evidence type="ECO:0000256" key="4">
    <source>
        <dbReference type="ARBA" id="ARBA00022475"/>
    </source>
</evidence>
<accession>A0A2N7PKN7</accession>
<feature type="transmembrane region" description="Helical" evidence="9">
    <location>
        <begin position="231"/>
        <end position="257"/>
    </location>
</feature>
<evidence type="ECO:0000256" key="9">
    <source>
        <dbReference type="SAM" id="Phobius"/>
    </source>
</evidence>
<keyword evidence="8 9" id="KW-0472">Membrane</keyword>
<feature type="transmembrane region" description="Helical" evidence="9">
    <location>
        <begin position="269"/>
        <end position="289"/>
    </location>
</feature>
<feature type="domain" description="Major facilitator superfamily (MFS) profile" evidence="10">
    <location>
        <begin position="7"/>
        <end position="415"/>
    </location>
</feature>
<dbReference type="InterPro" id="IPR005828">
    <property type="entry name" value="MFS_sugar_transport-like"/>
</dbReference>
<feature type="transmembrane region" description="Helical" evidence="9">
    <location>
        <begin position="362"/>
        <end position="383"/>
    </location>
</feature>